<dbReference type="HOGENOM" id="CLU_1379035_0_0_1"/>
<evidence type="ECO:0000313" key="1">
    <source>
        <dbReference type="EMBL" id="KIO21568.1"/>
    </source>
</evidence>
<organism evidence="1 2">
    <name type="scientific">Tulasnella calospora MUT 4182</name>
    <dbReference type="NCBI Taxonomy" id="1051891"/>
    <lineage>
        <taxon>Eukaryota</taxon>
        <taxon>Fungi</taxon>
        <taxon>Dikarya</taxon>
        <taxon>Basidiomycota</taxon>
        <taxon>Agaricomycotina</taxon>
        <taxon>Agaricomycetes</taxon>
        <taxon>Cantharellales</taxon>
        <taxon>Tulasnellaceae</taxon>
        <taxon>Tulasnella</taxon>
    </lineage>
</organism>
<dbReference type="EMBL" id="KN823134">
    <property type="protein sequence ID" value="KIO21568.1"/>
    <property type="molecule type" value="Genomic_DNA"/>
</dbReference>
<dbReference type="Proteomes" id="UP000054248">
    <property type="component" value="Unassembled WGS sequence"/>
</dbReference>
<accession>A0A0C3KJC1</accession>
<reference evidence="2" key="2">
    <citation type="submission" date="2015-01" db="EMBL/GenBank/DDBJ databases">
        <title>Evolutionary Origins and Diversification of the Mycorrhizal Mutualists.</title>
        <authorList>
            <consortium name="DOE Joint Genome Institute"/>
            <consortium name="Mycorrhizal Genomics Consortium"/>
            <person name="Kohler A."/>
            <person name="Kuo A."/>
            <person name="Nagy L.G."/>
            <person name="Floudas D."/>
            <person name="Copeland A."/>
            <person name="Barry K.W."/>
            <person name="Cichocki N."/>
            <person name="Veneault-Fourrey C."/>
            <person name="LaButti K."/>
            <person name="Lindquist E.A."/>
            <person name="Lipzen A."/>
            <person name="Lundell T."/>
            <person name="Morin E."/>
            <person name="Murat C."/>
            <person name="Riley R."/>
            <person name="Ohm R."/>
            <person name="Sun H."/>
            <person name="Tunlid A."/>
            <person name="Henrissat B."/>
            <person name="Grigoriev I.V."/>
            <person name="Hibbett D.S."/>
            <person name="Martin F."/>
        </authorList>
    </citation>
    <scope>NUCLEOTIDE SEQUENCE [LARGE SCALE GENOMIC DNA]</scope>
    <source>
        <strain evidence="2">MUT 4182</strain>
    </source>
</reference>
<sequence>MSREVLVHGKDVGRAELYFPQDSVPPGNLFRLFYDPDMGLLRFQTEDGKPLSETTDIDLVAKAHHSGIRPLLLLAQAEGLVDKVPSGRLTTLDFRTNIDSGFYTRANVQKTGNYQPSISLPGSRRSFRFRLRLSGSPIPYIRFFPYIHEDQNLRFWDVERSSDLDVRWGQKPGSWRPEEVQKRIPELFEFAQSLGHWV</sequence>
<gene>
    <name evidence="1" type="ORF">M407DRAFT_28840</name>
</gene>
<name>A0A0C3KJC1_9AGAM</name>
<reference evidence="1 2" key="1">
    <citation type="submission" date="2014-04" db="EMBL/GenBank/DDBJ databases">
        <authorList>
            <consortium name="DOE Joint Genome Institute"/>
            <person name="Kuo A."/>
            <person name="Girlanda M."/>
            <person name="Perotto S."/>
            <person name="Kohler A."/>
            <person name="Nagy L.G."/>
            <person name="Floudas D."/>
            <person name="Copeland A."/>
            <person name="Barry K.W."/>
            <person name="Cichocki N."/>
            <person name="Veneault-Fourrey C."/>
            <person name="LaButti K."/>
            <person name="Lindquist E.A."/>
            <person name="Lipzen A."/>
            <person name="Lundell T."/>
            <person name="Morin E."/>
            <person name="Murat C."/>
            <person name="Sun H."/>
            <person name="Tunlid A."/>
            <person name="Henrissat B."/>
            <person name="Grigoriev I.V."/>
            <person name="Hibbett D.S."/>
            <person name="Martin F."/>
            <person name="Nordberg H.P."/>
            <person name="Cantor M.N."/>
            <person name="Hua S.X."/>
        </authorList>
    </citation>
    <scope>NUCLEOTIDE SEQUENCE [LARGE SCALE GENOMIC DNA]</scope>
    <source>
        <strain evidence="1 2">MUT 4182</strain>
    </source>
</reference>
<evidence type="ECO:0000313" key="2">
    <source>
        <dbReference type="Proteomes" id="UP000054248"/>
    </source>
</evidence>
<dbReference type="AlphaFoldDB" id="A0A0C3KJC1"/>
<dbReference type="OrthoDB" id="10071381at2759"/>
<proteinExistence type="predicted"/>
<protein>
    <submittedName>
        <fullName evidence="1">Uncharacterized protein</fullName>
    </submittedName>
</protein>
<keyword evidence="2" id="KW-1185">Reference proteome</keyword>